<name>A0A0C3EI53_PILCF</name>
<dbReference type="STRING" id="765440.A0A0C3EI53"/>
<dbReference type="Proteomes" id="UP000054166">
    <property type="component" value="Unassembled WGS sequence"/>
</dbReference>
<proteinExistence type="predicted"/>
<evidence type="ECO:0000313" key="2">
    <source>
        <dbReference type="Proteomes" id="UP000054166"/>
    </source>
</evidence>
<dbReference type="AlphaFoldDB" id="A0A0C3EI53"/>
<sequence>MCCIHHKNGRFDFCGITCRDKAKDIAPLLLDVPKGHTTFTKVEGEFQKSWKPAVSTLCPPVRQVYRVVESSALLNTYTEYWFVICIVNAVFQLYSVQQIYTW</sequence>
<accession>A0A0C3EI53</accession>
<organism evidence="1 2">
    <name type="scientific">Piloderma croceum (strain F 1598)</name>
    <dbReference type="NCBI Taxonomy" id="765440"/>
    <lineage>
        <taxon>Eukaryota</taxon>
        <taxon>Fungi</taxon>
        <taxon>Dikarya</taxon>
        <taxon>Basidiomycota</taxon>
        <taxon>Agaricomycotina</taxon>
        <taxon>Agaricomycetes</taxon>
        <taxon>Agaricomycetidae</taxon>
        <taxon>Atheliales</taxon>
        <taxon>Atheliaceae</taxon>
        <taxon>Piloderma</taxon>
    </lineage>
</organism>
<dbReference type="EMBL" id="KN833140">
    <property type="protein sequence ID" value="KIM72330.1"/>
    <property type="molecule type" value="Genomic_DNA"/>
</dbReference>
<reference evidence="1 2" key="1">
    <citation type="submission" date="2014-04" db="EMBL/GenBank/DDBJ databases">
        <authorList>
            <consortium name="DOE Joint Genome Institute"/>
            <person name="Kuo A."/>
            <person name="Tarkka M."/>
            <person name="Buscot F."/>
            <person name="Kohler A."/>
            <person name="Nagy L.G."/>
            <person name="Floudas D."/>
            <person name="Copeland A."/>
            <person name="Barry K.W."/>
            <person name="Cichocki N."/>
            <person name="Veneault-Fourrey C."/>
            <person name="LaButti K."/>
            <person name="Lindquist E.A."/>
            <person name="Lipzen A."/>
            <person name="Lundell T."/>
            <person name="Morin E."/>
            <person name="Murat C."/>
            <person name="Sun H."/>
            <person name="Tunlid A."/>
            <person name="Henrissat B."/>
            <person name="Grigoriev I.V."/>
            <person name="Hibbett D.S."/>
            <person name="Martin F."/>
            <person name="Nordberg H.P."/>
            <person name="Cantor M.N."/>
            <person name="Hua S.X."/>
        </authorList>
    </citation>
    <scope>NUCLEOTIDE SEQUENCE [LARGE SCALE GENOMIC DNA]</scope>
    <source>
        <strain evidence="1 2">F 1598</strain>
    </source>
</reference>
<evidence type="ECO:0000313" key="1">
    <source>
        <dbReference type="EMBL" id="KIM72330.1"/>
    </source>
</evidence>
<protein>
    <submittedName>
        <fullName evidence="1">Uncharacterized protein</fullName>
    </submittedName>
</protein>
<keyword evidence="2" id="KW-1185">Reference proteome</keyword>
<dbReference type="InParanoid" id="A0A0C3EI53"/>
<gene>
    <name evidence="1" type="ORF">PILCRDRAFT_742637</name>
</gene>
<reference evidence="2" key="2">
    <citation type="submission" date="2015-01" db="EMBL/GenBank/DDBJ databases">
        <title>Evolutionary Origins and Diversification of the Mycorrhizal Mutualists.</title>
        <authorList>
            <consortium name="DOE Joint Genome Institute"/>
            <consortium name="Mycorrhizal Genomics Consortium"/>
            <person name="Kohler A."/>
            <person name="Kuo A."/>
            <person name="Nagy L.G."/>
            <person name="Floudas D."/>
            <person name="Copeland A."/>
            <person name="Barry K.W."/>
            <person name="Cichocki N."/>
            <person name="Veneault-Fourrey C."/>
            <person name="LaButti K."/>
            <person name="Lindquist E.A."/>
            <person name="Lipzen A."/>
            <person name="Lundell T."/>
            <person name="Morin E."/>
            <person name="Murat C."/>
            <person name="Riley R."/>
            <person name="Ohm R."/>
            <person name="Sun H."/>
            <person name="Tunlid A."/>
            <person name="Henrissat B."/>
            <person name="Grigoriev I.V."/>
            <person name="Hibbett D.S."/>
            <person name="Martin F."/>
        </authorList>
    </citation>
    <scope>NUCLEOTIDE SEQUENCE [LARGE SCALE GENOMIC DNA]</scope>
    <source>
        <strain evidence="2">F 1598</strain>
    </source>
</reference>
<dbReference type="OrthoDB" id="9514740at2759"/>
<dbReference type="HOGENOM" id="CLU_2278524_0_0_1"/>